<dbReference type="EMBL" id="JBAKBA010000009">
    <property type="protein sequence ID" value="MEL0658582.1"/>
    <property type="molecule type" value="Genomic_DNA"/>
</dbReference>
<evidence type="ECO:0000313" key="2">
    <source>
        <dbReference type="EMBL" id="MEL0658582.1"/>
    </source>
</evidence>
<dbReference type="Proteomes" id="UP001366060">
    <property type="component" value="Unassembled WGS sequence"/>
</dbReference>
<dbReference type="RefSeq" id="WP_341627231.1">
    <property type="nucleotide sequence ID" value="NZ_JBAKBA010000009.1"/>
</dbReference>
<evidence type="ECO:0000256" key="1">
    <source>
        <dbReference type="SAM" id="MobiDB-lite"/>
    </source>
</evidence>
<accession>A0ABU9HAB7</accession>
<sequence length="91" mass="9583">MEINSAFSSGVNGLNNASQKMTESSQRIANQTTQNTEQNVTPEAPTAHSYVSGPVTAEVINMKLAEIQAQASVKVITTADEMVGSLIDVSV</sequence>
<reference evidence="2 3" key="1">
    <citation type="submission" date="2024-02" db="EMBL/GenBank/DDBJ databases">
        <title>Bacteria isolated from the canopy kelp, Nereocystis luetkeana.</title>
        <authorList>
            <person name="Pfister C.A."/>
            <person name="Younker I.T."/>
            <person name="Light S.H."/>
        </authorList>
    </citation>
    <scope>NUCLEOTIDE SEQUENCE [LARGE SCALE GENOMIC DNA]</scope>
    <source>
        <strain evidence="2 3">TI.2.07</strain>
    </source>
</reference>
<feature type="compositionally biased region" description="Low complexity" evidence="1">
    <location>
        <begin position="30"/>
        <end position="39"/>
    </location>
</feature>
<keyword evidence="3" id="KW-1185">Reference proteome</keyword>
<feature type="compositionally biased region" description="Polar residues" evidence="1">
    <location>
        <begin position="1"/>
        <end position="29"/>
    </location>
</feature>
<proteinExistence type="predicted"/>
<name>A0ABU9HAB7_9GAMM</name>
<gene>
    <name evidence="2" type="ORF">V6255_05445</name>
</gene>
<protein>
    <recommendedName>
        <fullName evidence="4">Flagellar biosynthesis protein FlgE</fullName>
    </recommendedName>
</protein>
<evidence type="ECO:0000313" key="3">
    <source>
        <dbReference type="Proteomes" id="UP001366060"/>
    </source>
</evidence>
<feature type="region of interest" description="Disordered" evidence="1">
    <location>
        <begin position="1"/>
        <end position="49"/>
    </location>
</feature>
<evidence type="ECO:0008006" key="4">
    <source>
        <dbReference type="Google" id="ProtNLM"/>
    </source>
</evidence>
<organism evidence="2 3">
    <name type="scientific">Psychromonas arctica</name>
    <dbReference type="NCBI Taxonomy" id="168275"/>
    <lineage>
        <taxon>Bacteria</taxon>
        <taxon>Pseudomonadati</taxon>
        <taxon>Pseudomonadota</taxon>
        <taxon>Gammaproteobacteria</taxon>
        <taxon>Alteromonadales</taxon>
        <taxon>Psychromonadaceae</taxon>
        <taxon>Psychromonas</taxon>
    </lineage>
</organism>
<comment type="caution">
    <text evidence="2">The sequence shown here is derived from an EMBL/GenBank/DDBJ whole genome shotgun (WGS) entry which is preliminary data.</text>
</comment>